<name>A0A9Q9BVE5_9STAP</name>
<evidence type="ECO:0000313" key="1">
    <source>
        <dbReference type="EMBL" id="UTH14871.1"/>
    </source>
</evidence>
<accession>A0A9Q9BVE5</accession>
<dbReference type="Proteomes" id="UP001057381">
    <property type="component" value="Chromosome"/>
</dbReference>
<gene>
    <name evidence="1" type="ORF">KFV11_05295</name>
</gene>
<evidence type="ECO:0000313" key="2">
    <source>
        <dbReference type="Proteomes" id="UP001057381"/>
    </source>
</evidence>
<dbReference type="Gene3D" id="1.10.246.150">
    <property type="match status" value="1"/>
</dbReference>
<sequence>MELTQTLSNVKLQLGITDTKQDDLLTLIINNVGKAMLGYLPALTSVPDELGYIVEDVAVARYYRRGSEGMKSKSIEGYSVAYDKDFDSYLHIFERYQPEESNDTPGVVAFY</sequence>
<dbReference type="InterPro" id="IPR021146">
    <property type="entry name" value="Phage_gp6-like_head-tail"/>
</dbReference>
<reference evidence="1" key="1">
    <citation type="submission" date="2021-04" db="EMBL/GenBank/DDBJ databases">
        <title>Complete Genome Sequences of Macrococcus spp. from dog and cattle.</title>
        <authorList>
            <person name="Schwendener S."/>
            <person name="Perreten V."/>
        </authorList>
    </citation>
    <scope>NUCLEOTIDE SEQUENCE</scope>
    <source>
        <strain evidence="1">Epi0143-OL</strain>
    </source>
</reference>
<protein>
    <submittedName>
        <fullName evidence="1">Phage head-tail connector protein</fullName>
    </submittedName>
</protein>
<proteinExistence type="predicted"/>
<dbReference type="EMBL" id="CP073809">
    <property type="protein sequence ID" value="UTH14871.1"/>
    <property type="molecule type" value="Genomic_DNA"/>
</dbReference>
<dbReference type="KEGG" id="mequ:KFV11_05295"/>
<dbReference type="AlphaFoldDB" id="A0A9Q9BVE5"/>
<organism evidence="1 2">
    <name type="scientific">Macrococcus equipercicus</name>
    <dbReference type="NCBI Taxonomy" id="69967"/>
    <lineage>
        <taxon>Bacteria</taxon>
        <taxon>Bacillati</taxon>
        <taxon>Bacillota</taxon>
        <taxon>Bacilli</taxon>
        <taxon>Bacillales</taxon>
        <taxon>Staphylococcaceae</taxon>
        <taxon>Macrococcus</taxon>
    </lineage>
</organism>
<dbReference type="InterPro" id="IPR053746">
    <property type="entry name" value="Viral_HT_Connector_Assembly"/>
</dbReference>
<dbReference type="Pfam" id="PF05135">
    <property type="entry name" value="Phage_connect_1"/>
    <property type="match status" value="1"/>
</dbReference>